<dbReference type="InterPro" id="IPR013325">
    <property type="entry name" value="RNA_pol_sigma_r2"/>
</dbReference>
<dbReference type="GO" id="GO:0003677">
    <property type="term" value="F:DNA binding"/>
    <property type="evidence" value="ECO:0007669"/>
    <property type="project" value="UniProtKB-KW"/>
</dbReference>
<dbReference type="InterPro" id="IPR013324">
    <property type="entry name" value="RNA_pol_sigma_r3/r4-like"/>
</dbReference>
<name>A0AB39NDE5_9ACTN</name>
<dbReference type="PANTHER" id="PTHR43133:SF62">
    <property type="entry name" value="RNA POLYMERASE SIGMA FACTOR SIGZ"/>
    <property type="match status" value="1"/>
</dbReference>
<dbReference type="Pfam" id="PF04542">
    <property type="entry name" value="Sigma70_r2"/>
    <property type="match status" value="1"/>
</dbReference>
<dbReference type="InterPro" id="IPR007630">
    <property type="entry name" value="RNA_pol_sigma70_r4"/>
</dbReference>
<dbReference type="Gene3D" id="1.10.10.10">
    <property type="entry name" value="Winged helix-like DNA-binding domain superfamily/Winged helix DNA-binding domain"/>
    <property type="match status" value="1"/>
</dbReference>
<evidence type="ECO:0000259" key="7">
    <source>
        <dbReference type="Pfam" id="PF04545"/>
    </source>
</evidence>
<evidence type="ECO:0000256" key="2">
    <source>
        <dbReference type="ARBA" id="ARBA00023015"/>
    </source>
</evidence>
<keyword evidence="3" id="KW-0731">Sigma factor</keyword>
<evidence type="ECO:0000256" key="3">
    <source>
        <dbReference type="ARBA" id="ARBA00023082"/>
    </source>
</evidence>
<evidence type="ECO:0000256" key="5">
    <source>
        <dbReference type="ARBA" id="ARBA00023163"/>
    </source>
</evidence>
<dbReference type="SUPFAM" id="SSF88946">
    <property type="entry name" value="Sigma2 domain of RNA polymerase sigma factors"/>
    <property type="match status" value="1"/>
</dbReference>
<protein>
    <submittedName>
        <fullName evidence="8">RNA polymerase sigma factor</fullName>
    </submittedName>
</protein>
<dbReference type="InterPro" id="IPR007627">
    <property type="entry name" value="RNA_pol_sigma70_r2"/>
</dbReference>
<dbReference type="InterPro" id="IPR039425">
    <property type="entry name" value="RNA_pol_sigma-70-like"/>
</dbReference>
<organism evidence="8">
    <name type="scientific">Streptomyces sp. R11</name>
    <dbReference type="NCBI Taxonomy" id="3238625"/>
    <lineage>
        <taxon>Bacteria</taxon>
        <taxon>Bacillati</taxon>
        <taxon>Actinomycetota</taxon>
        <taxon>Actinomycetes</taxon>
        <taxon>Kitasatosporales</taxon>
        <taxon>Streptomycetaceae</taxon>
        <taxon>Streptomyces</taxon>
    </lineage>
</organism>
<dbReference type="EMBL" id="CP163432">
    <property type="protein sequence ID" value="XDQ15967.1"/>
    <property type="molecule type" value="Genomic_DNA"/>
</dbReference>
<dbReference type="GO" id="GO:0016987">
    <property type="term" value="F:sigma factor activity"/>
    <property type="evidence" value="ECO:0007669"/>
    <property type="project" value="UniProtKB-KW"/>
</dbReference>
<feature type="domain" description="RNA polymerase sigma-70 region 2" evidence="6">
    <location>
        <begin position="26"/>
        <end position="93"/>
    </location>
</feature>
<dbReference type="AlphaFoldDB" id="A0AB39NDE5"/>
<keyword evidence="4" id="KW-0238">DNA-binding</keyword>
<dbReference type="InterPro" id="IPR014284">
    <property type="entry name" value="RNA_pol_sigma-70_dom"/>
</dbReference>
<accession>A0AB39NDE5</accession>
<keyword evidence="5" id="KW-0804">Transcription</keyword>
<evidence type="ECO:0000256" key="1">
    <source>
        <dbReference type="ARBA" id="ARBA00010641"/>
    </source>
</evidence>
<dbReference type="CDD" id="cd06171">
    <property type="entry name" value="Sigma70_r4"/>
    <property type="match status" value="1"/>
</dbReference>
<evidence type="ECO:0000259" key="6">
    <source>
        <dbReference type="Pfam" id="PF04542"/>
    </source>
</evidence>
<evidence type="ECO:0000313" key="8">
    <source>
        <dbReference type="EMBL" id="XDQ15967.1"/>
    </source>
</evidence>
<sequence>MLTTAESIRSLPERFQQGDETALVEMYAEYSGPMFAAALSRLGDRDMAAEAVQLAFLHAWRGAADFDPTRALQPWLYAITRRAAVDVYRANRRAASELPIEALPDRRISVDAQPLEEIWLIWEVRRAVDSLHPDEREVLRLAYYEGMTQSEIGRALGLPLGTVKSRAARAQRKIGVLLSHLVDDDPE</sequence>
<dbReference type="NCBIfam" id="TIGR02937">
    <property type="entry name" value="sigma70-ECF"/>
    <property type="match status" value="1"/>
</dbReference>
<keyword evidence="2" id="KW-0805">Transcription regulation</keyword>
<dbReference type="RefSeq" id="WP_369275891.1">
    <property type="nucleotide sequence ID" value="NZ_CP163432.1"/>
</dbReference>
<dbReference type="Pfam" id="PF04545">
    <property type="entry name" value="Sigma70_r4"/>
    <property type="match status" value="1"/>
</dbReference>
<dbReference type="Gene3D" id="1.10.1740.10">
    <property type="match status" value="1"/>
</dbReference>
<dbReference type="InterPro" id="IPR036388">
    <property type="entry name" value="WH-like_DNA-bd_sf"/>
</dbReference>
<dbReference type="SUPFAM" id="SSF88659">
    <property type="entry name" value="Sigma3 and sigma4 domains of RNA polymerase sigma factors"/>
    <property type="match status" value="1"/>
</dbReference>
<proteinExistence type="inferred from homology"/>
<comment type="similarity">
    <text evidence="1">Belongs to the sigma-70 factor family. ECF subfamily.</text>
</comment>
<dbReference type="GO" id="GO:0006352">
    <property type="term" value="P:DNA-templated transcription initiation"/>
    <property type="evidence" value="ECO:0007669"/>
    <property type="project" value="InterPro"/>
</dbReference>
<evidence type="ECO:0000256" key="4">
    <source>
        <dbReference type="ARBA" id="ARBA00023125"/>
    </source>
</evidence>
<gene>
    <name evidence="8" type="ORF">AB5J55_43535</name>
</gene>
<reference evidence="8" key="1">
    <citation type="submission" date="2024-07" db="EMBL/GenBank/DDBJ databases">
        <authorList>
            <person name="Yu S.T."/>
        </authorList>
    </citation>
    <scope>NUCLEOTIDE SEQUENCE</scope>
    <source>
        <strain evidence="8">R11</strain>
    </source>
</reference>
<feature type="domain" description="RNA polymerase sigma-70 region 4" evidence="7">
    <location>
        <begin position="127"/>
        <end position="174"/>
    </location>
</feature>
<dbReference type="PANTHER" id="PTHR43133">
    <property type="entry name" value="RNA POLYMERASE ECF-TYPE SIGMA FACTO"/>
    <property type="match status" value="1"/>
</dbReference>